<evidence type="ECO:0000256" key="1">
    <source>
        <dbReference type="SAM" id="MobiDB-lite"/>
    </source>
</evidence>
<reference evidence="2 3" key="1">
    <citation type="submission" date="2017-10" db="EMBL/GenBank/DDBJ databases">
        <title>The new phylogeny of genus Mycobacterium.</title>
        <authorList>
            <person name="Tortoli E."/>
            <person name="Trovato A."/>
            <person name="Cirillo D.M."/>
        </authorList>
    </citation>
    <scope>NUCLEOTIDE SEQUENCE [LARGE SCALE GENOMIC DNA]</scope>
    <source>
        <strain evidence="2 3">CCUG37673</strain>
    </source>
</reference>
<feature type="region of interest" description="Disordered" evidence="1">
    <location>
        <begin position="179"/>
        <end position="255"/>
    </location>
</feature>
<dbReference type="AlphaFoldDB" id="A0A2A7N786"/>
<name>A0A2A7N786_MYCAG</name>
<dbReference type="RefSeq" id="WP_097939782.1">
    <property type="nucleotide sequence ID" value="NZ_BLKS01000001.1"/>
</dbReference>
<keyword evidence="3" id="KW-1185">Reference proteome</keyword>
<evidence type="ECO:0000313" key="3">
    <source>
        <dbReference type="Proteomes" id="UP000220914"/>
    </source>
</evidence>
<sequence>MAKTLVTLDLAAGVAQIGSATVAVQARQGGAVSLGGCVIRPLLFGERWRLLDRIAAGQSSVGATVLAHARDPGSTAASASSAEDEIAQVLALYLAGARPERAAQGFAAQLSRLMAAGWKPCDVLDAEADLVDRLTADAPDTPDGDDWTTIEIVSEQLTTAAPAAVLRALEQNLLDRMASADGDGSRSLTDHPPVAAWGDRGLTAPPPAPPSRTTAEESQRVGADAVASSPDIAHGGPHAPAAANTNVTGPTSARTRGHAYETTPLAEIHTATERPTPATADRGDQRRVRAGMAEHQSTKAWIAQDQADAPPPAAPDFGPTIASHVLGPVVSRTVEPAAVPIHRHIYRAGHAAAGSTVVHDDPVAPRTAQAAQPSPAGTDARELADQLAAMLDDEADLRGLRR</sequence>
<organism evidence="2 3">
    <name type="scientific">Mycolicibacterium agri</name>
    <name type="common">Mycobacterium agri</name>
    <dbReference type="NCBI Taxonomy" id="36811"/>
    <lineage>
        <taxon>Bacteria</taxon>
        <taxon>Bacillati</taxon>
        <taxon>Actinomycetota</taxon>
        <taxon>Actinomycetes</taxon>
        <taxon>Mycobacteriales</taxon>
        <taxon>Mycobacteriaceae</taxon>
        <taxon>Mycolicibacterium</taxon>
    </lineage>
</organism>
<dbReference type="Proteomes" id="UP000220914">
    <property type="component" value="Unassembled WGS sequence"/>
</dbReference>
<feature type="compositionally biased region" description="Low complexity" evidence="1">
    <location>
        <begin position="233"/>
        <end position="243"/>
    </location>
</feature>
<gene>
    <name evidence="2" type="ORF">CQY20_09235</name>
</gene>
<dbReference type="OrthoDB" id="9993556at2"/>
<evidence type="ECO:0000313" key="2">
    <source>
        <dbReference type="EMBL" id="PEG39726.1"/>
    </source>
</evidence>
<comment type="caution">
    <text evidence="2">The sequence shown here is derived from an EMBL/GenBank/DDBJ whole genome shotgun (WGS) entry which is preliminary data.</text>
</comment>
<proteinExistence type="predicted"/>
<dbReference type="EMBL" id="PDCP01000013">
    <property type="protein sequence ID" value="PEG39726.1"/>
    <property type="molecule type" value="Genomic_DNA"/>
</dbReference>
<protein>
    <submittedName>
        <fullName evidence="2">Uncharacterized protein</fullName>
    </submittedName>
</protein>
<accession>A0A2A7N786</accession>
<feature type="compositionally biased region" description="Polar residues" evidence="1">
    <location>
        <begin position="244"/>
        <end position="254"/>
    </location>
</feature>